<dbReference type="STRING" id="78915.A0A4P9XLE1"/>
<evidence type="ECO:0000313" key="4">
    <source>
        <dbReference type="Proteomes" id="UP000271241"/>
    </source>
</evidence>
<dbReference type="Gene3D" id="1.10.510.10">
    <property type="entry name" value="Transferase(Phosphotransferase) domain 1"/>
    <property type="match status" value="1"/>
</dbReference>
<feature type="domain" description="Protein kinase" evidence="1">
    <location>
        <begin position="1"/>
        <end position="261"/>
    </location>
</feature>
<dbReference type="EMBL" id="KZ992927">
    <property type="protein sequence ID" value="RKP06226.1"/>
    <property type="molecule type" value="Genomic_DNA"/>
</dbReference>
<organism evidence="3 4">
    <name type="scientific">Thamnocephalis sphaerospora</name>
    <dbReference type="NCBI Taxonomy" id="78915"/>
    <lineage>
        <taxon>Eukaryota</taxon>
        <taxon>Fungi</taxon>
        <taxon>Fungi incertae sedis</taxon>
        <taxon>Zoopagomycota</taxon>
        <taxon>Zoopagomycotina</taxon>
        <taxon>Zoopagomycetes</taxon>
        <taxon>Zoopagales</taxon>
        <taxon>Sigmoideomycetaceae</taxon>
        <taxon>Thamnocephalis</taxon>
    </lineage>
</organism>
<keyword evidence="3" id="KW-0418">Kinase</keyword>
<protein>
    <submittedName>
        <fullName evidence="3">Kinase-like domain-containing protein</fullName>
    </submittedName>
</protein>
<dbReference type="OrthoDB" id="4062651at2759"/>
<dbReference type="EMBL" id="KZ992850">
    <property type="protein sequence ID" value="RKP06616.1"/>
    <property type="molecule type" value="Genomic_DNA"/>
</dbReference>
<dbReference type="AlphaFoldDB" id="A0A4P9XLE1"/>
<proteinExistence type="predicted"/>
<dbReference type="GO" id="GO:0005524">
    <property type="term" value="F:ATP binding"/>
    <property type="evidence" value="ECO:0007669"/>
    <property type="project" value="InterPro"/>
</dbReference>
<dbReference type="SUPFAM" id="SSF56112">
    <property type="entry name" value="Protein kinase-like (PK-like)"/>
    <property type="match status" value="1"/>
</dbReference>
<dbReference type="InterPro" id="IPR011009">
    <property type="entry name" value="Kinase-like_dom_sf"/>
</dbReference>
<name>A0A4P9XLE1_9FUNG</name>
<reference evidence="4" key="1">
    <citation type="journal article" date="2018" name="Nat. Microbiol.">
        <title>Leveraging single-cell genomics to expand the fungal tree of life.</title>
        <authorList>
            <person name="Ahrendt S.R."/>
            <person name="Quandt C.A."/>
            <person name="Ciobanu D."/>
            <person name="Clum A."/>
            <person name="Salamov A."/>
            <person name="Andreopoulos B."/>
            <person name="Cheng J.F."/>
            <person name="Woyke T."/>
            <person name="Pelin A."/>
            <person name="Henrissat B."/>
            <person name="Reynolds N.K."/>
            <person name="Benny G.L."/>
            <person name="Smith M.E."/>
            <person name="James T.Y."/>
            <person name="Grigoriev I.V."/>
        </authorList>
    </citation>
    <scope>NUCLEOTIDE SEQUENCE [LARGE SCALE GENOMIC DNA]</scope>
    <source>
        <strain evidence="4">RSA 1356</strain>
    </source>
</reference>
<keyword evidence="4" id="KW-1185">Reference proteome</keyword>
<dbReference type="InterPro" id="IPR000719">
    <property type="entry name" value="Prot_kinase_dom"/>
</dbReference>
<dbReference type="Pfam" id="PF00069">
    <property type="entry name" value="Pkinase"/>
    <property type="match status" value="1"/>
</dbReference>
<evidence type="ECO:0000313" key="2">
    <source>
        <dbReference type="EMBL" id="RKP06226.1"/>
    </source>
</evidence>
<dbReference type="PROSITE" id="PS50011">
    <property type="entry name" value="PROTEIN_KINASE_DOM"/>
    <property type="match status" value="1"/>
</dbReference>
<evidence type="ECO:0000259" key="1">
    <source>
        <dbReference type="PROSITE" id="PS50011"/>
    </source>
</evidence>
<dbReference type="Proteomes" id="UP000271241">
    <property type="component" value="Unassembled WGS sequence"/>
</dbReference>
<sequence>MRTAIVDYNGVNGLLKCTPHVDRHRIEITVLRTLWQNISHIEPFRAQEILDTFQTNDGYHCLVLETIRGYSLREYISMIPEYYKDVAISKFATTLSYGIHLVYKNGFTHGSINPDSIYCQPNERDGTVELVLTGFEGSQPLAALPQPSIVKPIGYTPPEDYVKSKVDQRLRDTWMFGATLYFMTNGHPPYGFAYSENHKAMLPVSAEELQQTMEQVAKTGNNTYPPLKTKNAALAQEIERLLEPKPEHRYYVDSIAFLGSFDDFGYITMGSYLWELWDYLKSKLPIIGKPSWLVEPPLHSHVEDTSTRYKNP</sequence>
<dbReference type="SMART" id="SM00220">
    <property type="entry name" value="S_TKc"/>
    <property type="match status" value="1"/>
</dbReference>
<dbReference type="GO" id="GO:0004672">
    <property type="term" value="F:protein kinase activity"/>
    <property type="evidence" value="ECO:0007669"/>
    <property type="project" value="InterPro"/>
</dbReference>
<gene>
    <name evidence="3" type="ORF">THASP1DRAFT_31578</name>
    <name evidence="2" type="ORF">THASP1DRAFT_31963</name>
</gene>
<evidence type="ECO:0000313" key="3">
    <source>
        <dbReference type="EMBL" id="RKP06616.1"/>
    </source>
</evidence>
<accession>A0A4P9XLE1</accession>
<reference evidence="3" key="2">
    <citation type="submission" date="2018-07" db="EMBL/GenBank/DDBJ databases">
        <title>Leveraging single-cell genomics to expand the Fungal Tree of Life.</title>
        <authorList>
            <consortium name="DOE Joint Genome Institute"/>
            <person name="Ahrendt S.R."/>
            <person name="Quandt C.A."/>
            <person name="Ciobanu D."/>
            <person name="Clum A."/>
            <person name="Salamov A."/>
            <person name="Andreopoulos B."/>
            <person name="Cheng J.-F."/>
            <person name="Woyke T."/>
            <person name="Pelin A."/>
            <person name="Henrissat B."/>
            <person name="Reynolds N."/>
            <person name="Benny G.L."/>
            <person name="Smith M.E."/>
            <person name="James T.Y."/>
            <person name="Grigoriev I.V."/>
        </authorList>
    </citation>
    <scope>NUCLEOTIDE SEQUENCE</scope>
    <source>
        <strain evidence="3">RSA 1356</strain>
    </source>
</reference>
<keyword evidence="3" id="KW-0808">Transferase</keyword>